<organism evidence="2 3">
    <name type="scientific">Cladonia borealis</name>
    <dbReference type="NCBI Taxonomy" id="184061"/>
    <lineage>
        <taxon>Eukaryota</taxon>
        <taxon>Fungi</taxon>
        <taxon>Dikarya</taxon>
        <taxon>Ascomycota</taxon>
        <taxon>Pezizomycotina</taxon>
        <taxon>Lecanoromycetes</taxon>
        <taxon>OSLEUM clade</taxon>
        <taxon>Lecanoromycetidae</taxon>
        <taxon>Lecanorales</taxon>
        <taxon>Lecanorineae</taxon>
        <taxon>Cladoniaceae</taxon>
        <taxon>Cladonia</taxon>
    </lineage>
</organism>
<proteinExistence type="predicted"/>
<evidence type="ECO:0000313" key="3">
    <source>
        <dbReference type="Proteomes" id="UP001166286"/>
    </source>
</evidence>
<feature type="region of interest" description="Disordered" evidence="1">
    <location>
        <begin position="293"/>
        <end position="399"/>
    </location>
</feature>
<keyword evidence="3" id="KW-1185">Reference proteome</keyword>
<accession>A0AA39V0Q9</accession>
<dbReference type="Proteomes" id="UP001166286">
    <property type="component" value="Unassembled WGS sequence"/>
</dbReference>
<reference evidence="2" key="1">
    <citation type="submission" date="2023-03" db="EMBL/GenBank/DDBJ databases">
        <title>Complete genome of Cladonia borealis.</title>
        <authorList>
            <person name="Park H."/>
        </authorList>
    </citation>
    <scope>NUCLEOTIDE SEQUENCE</scope>
    <source>
        <strain evidence="2">ANT050790</strain>
    </source>
</reference>
<feature type="compositionally biased region" description="Low complexity" evidence="1">
    <location>
        <begin position="40"/>
        <end position="54"/>
    </location>
</feature>
<feature type="compositionally biased region" description="Polar residues" evidence="1">
    <location>
        <begin position="77"/>
        <end position="96"/>
    </location>
</feature>
<feature type="compositionally biased region" description="Polar residues" evidence="1">
    <location>
        <begin position="362"/>
        <end position="372"/>
    </location>
</feature>
<dbReference type="EMBL" id="JAFEKC020000013">
    <property type="protein sequence ID" value="KAK0511393.1"/>
    <property type="molecule type" value="Genomic_DNA"/>
</dbReference>
<protein>
    <submittedName>
        <fullName evidence="2">Uncharacterized protein</fullName>
    </submittedName>
</protein>
<feature type="region of interest" description="Disordered" evidence="1">
    <location>
        <begin position="421"/>
        <end position="441"/>
    </location>
</feature>
<evidence type="ECO:0000256" key="1">
    <source>
        <dbReference type="SAM" id="MobiDB-lite"/>
    </source>
</evidence>
<dbReference type="AlphaFoldDB" id="A0AA39V0Q9"/>
<evidence type="ECO:0000313" key="2">
    <source>
        <dbReference type="EMBL" id="KAK0511393.1"/>
    </source>
</evidence>
<name>A0AA39V0Q9_9LECA</name>
<gene>
    <name evidence="2" type="ORF">JMJ35_005966</name>
</gene>
<sequence length="449" mass="49243">MTSVHTVMPGSFTFDTTLPPKLDINVGATSHFFLPPKTPSASSSLHKSTNSLSTQDVSRYPSRKRSRYDSYMPDQATPVSAQSHAWSSISPTTPSLETPEAMSPVPFVSTKYELAGGLDTPAAARSSAMERGDDSEADLHLRGGRGFRGFDLPAESYFPYSAPALARESNGRPRAQNSPRLRDGLGKAVYGFVGVAGRVLEFCKATAFRGFYAGGGQGYEIKPTTQLAEGNQSIWLDEENENELQTFERETSAVPGGFPEEDFIPEYMSQDHTTPPRAAKKVRREHGGAEVGASWVLVGSNPTSREASPSRLSHRKVPSAYTASPLQPRPKLARRPILPASRPSQTSFAGSPNMRPDRPASYASSRSPMTSPTKRDSPVSVEVQRHAARMRKRELQEDANLKRFNQQLKAMIKEGKEALGTKFEVEDEDDEPMDEGYAEGGYFDEKWKG</sequence>
<feature type="compositionally biased region" description="Acidic residues" evidence="1">
    <location>
        <begin position="425"/>
        <end position="437"/>
    </location>
</feature>
<feature type="region of interest" description="Disordered" evidence="1">
    <location>
        <begin position="37"/>
        <end position="100"/>
    </location>
</feature>
<comment type="caution">
    <text evidence="2">The sequence shown here is derived from an EMBL/GenBank/DDBJ whole genome shotgun (WGS) entry which is preliminary data.</text>
</comment>
<feature type="compositionally biased region" description="Polar residues" evidence="1">
    <location>
        <begin position="300"/>
        <end position="311"/>
    </location>
</feature>